<dbReference type="AlphaFoldDB" id="A0A448JBY0"/>
<evidence type="ECO:0000259" key="1">
    <source>
        <dbReference type="Pfam" id="PF01370"/>
    </source>
</evidence>
<dbReference type="SUPFAM" id="SSF51735">
    <property type="entry name" value="NAD(P)-binding Rossmann-fold domains"/>
    <property type="match status" value="1"/>
</dbReference>
<dbReference type="Proteomes" id="UP000275504">
    <property type="component" value="Chromosome"/>
</dbReference>
<reference evidence="2 3" key="1">
    <citation type="submission" date="2018-12" db="EMBL/GenBank/DDBJ databases">
        <authorList>
            <consortium name="Pathogen Informatics"/>
        </authorList>
    </citation>
    <scope>NUCLEOTIDE SEQUENCE [LARGE SCALE GENOMIC DNA]</scope>
    <source>
        <strain evidence="2 3">NCTC11951</strain>
    </source>
</reference>
<name>A0A448JBY0_CAMJU</name>
<feature type="domain" description="NAD-dependent epimerase/dehydratase" evidence="1">
    <location>
        <begin position="7"/>
        <end position="61"/>
    </location>
</feature>
<keyword evidence="2" id="KW-0560">Oxidoreductase</keyword>
<sequence length="61" mass="7037">MNKDSKIYIAGHKGTAGTSLVENLSKRGYKNLIFKTRQELDLLNQQAVVDFFKNEQPEYVF</sequence>
<gene>
    <name evidence="2" type="primary">fcl_5</name>
    <name evidence="2" type="ORF">NCTC11951_01334</name>
</gene>
<accession>A0A448JBY0</accession>
<proteinExistence type="predicted"/>
<dbReference type="InterPro" id="IPR001509">
    <property type="entry name" value="Epimerase_deHydtase"/>
</dbReference>
<organism evidence="2 3">
    <name type="scientific">Campylobacter jejuni subsp. doylei</name>
    <dbReference type="NCBI Taxonomy" id="32021"/>
    <lineage>
        <taxon>Bacteria</taxon>
        <taxon>Pseudomonadati</taxon>
        <taxon>Campylobacterota</taxon>
        <taxon>Epsilonproteobacteria</taxon>
        <taxon>Campylobacterales</taxon>
        <taxon>Campylobacteraceae</taxon>
        <taxon>Campylobacter</taxon>
    </lineage>
</organism>
<dbReference type="GO" id="GO:0050577">
    <property type="term" value="F:GDP-L-fucose synthase activity"/>
    <property type="evidence" value="ECO:0007669"/>
    <property type="project" value="UniProtKB-EC"/>
</dbReference>
<dbReference type="Pfam" id="PF01370">
    <property type="entry name" value="Epimerase"/>
    <property type="match status" value="1"/>
</dbReference>
<dbReference type="EC" id="1.1.1.271" evidence="2"/>
<protein>
    <submittedName>
        <fullName evidence="2">GDP-fucose synthetase</fullName>
        <ecNumber evidence="2">1.1.1.271</ecNumber>
    </submittedName>
</protein>
<dbReference type="EMBL" id="LR134359">
    <property type="protein sequence ID" value="VEG62204.1"/>
    <property type="molecule type" value="Genomic_DNA"/>
</dbReference>
<dbReference type="Gene3D" id="3.40.50.720">
    <property type="entry name" value="NAD(P)-binding Rossmann-like Domain"/>
    <property type="match status" value="1"/>
</dbReference>
<evidence type="ECO:0000313" key="2">
    <source>
        <dbReference type="EMBL" id="VEG62204.1"/>
    </source>
</evidence>
<evidence type="ECO:0000313" key="3">
    <source>
        <dbReference type="Proteomes" id="UP000275504"/>
    </source>
</evidence>
<dbReference type="InterPro" id="IPR036291">
    <property type="entry name" value="NAD(P)-bd_dom_sf"/>
</dbReference>